<sequence>MHQGEAKPASAGLLTLPRELRDKIYGYLLRIDRFDALWGIGLEMSILRVSRTLHREASETLYKENPLVCITIEPSLLRNIPGWVSRLWDRFRDQMTCYARMTTVTVAKMILQKPSQSGPGDDPVLFPISPPAISRPCRLPTCPNKHPKTNLLVHLVSPKQGKVITAHHEYLLDCFREARDFEGVTIMDTQRDTSHTQLAALMMSPLEKCRDIVDASTYRDRALQKRKLGRLDEAQCDYKDGQHCLWWYISTGRSLGLSDHSENEEKIGNLFIELGFSLAFLSIHLGHLDDAIELILELTAPWLSSAGSGNAGAA</sequence>
<name>A0A8H3EVM6_9LECA</name>
<proteinExistence type="predicted"/>
<protein>
    <recommendedName>
        <fullName evidence="3">F-box protein</fullName>
    </recommendedName>
</protein>
<comment type="caution">
    <text evidence="1">The sequence shown here is derived from an EMBL/GenBank/DDBJ whole genome shotgun (WGS) entry which is preliminary data.</text>
</comment>
<evidence type="ECO:0008006" key="3">
    <source>
        <dbReference type="Google" id="ProtNLM"/>
    </source>
</evidence>
<dbReference type="Proteomes" id="UP000664534">
    <property type="component" value="Unassembled WGS sequence"/>
</dbReference>
<evidence type="ECO:0000313" key="2">
    <source>
        <dbReference type="Proteomes" id="UP000664534"/>
    </source>
</evidence>
<keyword evidence="2" id="KW-1185">Reference proteome</keyword>
<dbReference type="EMBL" id="CAJPDT010000008">
    <property type="protein sequence ID" value="CAF9911132.1"/>
    <property type="molecule type" value="Genomic_DNA"/>
</dbReference>
<dbReference type="AlphaFoldDB" id="A0A8H3EVM6"/>
<dbReference type="OrthoDB" id="5314997at2759"/>
<evidence type="ECO:0000313" key="1">
    <source>
        <dbReference type="EMBL" id="CAF9911132.1"/>
    </source>
</evidence>
<gene>
    <name evidence="1" type="ORF">IMSHALPRED_009936</name>
</gene>
<organism evidence="1 2">
    <name type="scientific">Imshaugia aleurites</name>
    <dbReference type="NCBI Taxonomy" id="172621"/>
    <lineage>
        <taxon>Eukaryota</taxon>
        <taxon>Fungi</taxon>
        <taxon>Dikarya</taxon>
        <taxon>Ascomycota</taxon>
        <taxon>Pezizomycotina</taxon>
        <taxon>Lecanoromycetes</taxon>
        <taxon>OSLEUM clade</taxon>
        <taxon>Lecanoromycetidae</taxon>
        <taxon>Lecanorales</taxon>
        <taxon>Lecanorineae</taxon>
        <taxon>Parmeliaceae</taxon>
        <taxon>Imshaugia</taxon>
    </lineage>
</organism>
<accession>A0A8H3EVM6</accession>
<reference evidence="1" key="1">
    <citation type="submission" date="2021-03" db="EMBL/GenBank/DDBJ databases">
        <authorList>
            <person name="Tagirdzhanova G."/>
        </authorList>
    </citation>
    <scope>NUCLEOTIDE SEQUENCE</scope>
</reference>